<dbReference type="GO" id="GO:0009277">
    <property type="term" value="C:fungal-type cell wall"/>
    <property type="evidence" value="ECO:0007669"/>
    <property type="project" value="TreeGrafter"/>
</dbReference>
<feature type="compositionally biased region" description="Low complexity" evidence="1">
    <location>
        <begin position="43"/>
        <end position="58"/>
    </location>
</feature>
<proteinExistence type="predicted"/>
<dbReference type="PANTHER" id="PTHR34154">
    <property type="entry name" value="ALKALI-SENSITIVE LINKAGE PROTEIN 1"/>
    <property type="match status" value="1"/>
</dbReference>
<dbReference type="InterPro" id="IPR053183">
    <property type="entry name" value="ASL1"/>
</dbReference>
<name>A0AA40DWX3_9PEZI</name>
<dbReference type="InterPro" id="IPR024655">
    <property type="entry name" value="Asl1_glyco_hydro_catalytic"/>
</dbReference>
<protein>
    <submittedName>
        <fullName evidence="3">Glycosyl hydrolase catalytic core-domain-containing protein</fullName>
    </submittedName>
</protein>
<sequence>MSRFDLPAMWLCGGMIPAAGGTSHWTSACTSGPYVISDPAPIPLATTPKPKPTTTISTPKRRLTTTKMASKRGLCWPTTNTDPAFLFSKPGSRIAWLYNWSPQPTPSSNSLQFVPMQWNHVNIDALASHAAAARAPAILGFNEPELRDQANMPVDLAAREWLRCVEPLRRAGVRCGSPGISSAPQGVGWLREFLRLVRAEGGDVDFYALHWYGETLGQFYDYLWSVYHQLGADRPVWVTEFAPTNWSVERPLERDHVEAFCRESCKYLDGLEWVERYAWFGAMRDTGTVGKWAALLDGDGKLTPLGKAYRDA</sequence>
<dbReference type="InterPro" id="IPR017853">
    <property type="entry name" value="GH"/>
</dbReference>
<gene>
    <name evidence="3" type="ORF">B0H67DRAFT_221512</name>
</gene>
<keyword evidence="4" id="KW-1185">Reference proteome</keyword>
<evidence type="ECO:0000313" key="3">
    <source>
        <dbReference type="EMBL" id="KAK0714753.1"/>
    </source>
</evidence>
<dbReference type="PROSITE" id="PS51257">
    <property type="entry name" value="PROKAR_LIPOPROTEIN"/>
    <property type="match status" value="1"/>
</dbReference>
<organism evidence="3 4">
    <name type="scientific">Lasiosphaeris hirsuta</name>
    <dbReference type="NCBI Taxonomy" id="260670"/>
    <lineage>
        <taxon>Eukaryota</taxon>
        <taxon>Fungi</taxon>
        <taxon>Dikarya</taxon>
        <taxon>Ascomycota</taxon>
        <taxon>Pezizomycotina</taxon>
        <taxon>Sordariomycetes</taxon>
        <taxon>Sordariomycetidae</taxon>
        <taxon>Sordariales</taxon>
        <taxon>Lasiosphaeriaceae</taxon>
        <taxon>Lasiosphaeris</taxon>
    </lineage>
</organism>
<feature type="domain" description="Asl1-like glycosyl hydrolase catalytic" evidence="2">
    <location>
        <begin position="73"/>
        <end position="309"/>
    </location>
</feature>
<dbReference type="Proteomes" id="UP001172102">
    <property type="component" value="Unassembled WGS sequence"/>
</dbReference>
<dbReference type="Pfam" id="PF11790">
    <property type="entry name" value="Glyco_hydro_cc"/>
    <property type="match status" value="1"/>
</dbReference>
<comment type="caution">
    <text evidence="3">The sequence shown here is derived from an EMBL/GenBank/DDBJ whole genome shotgun (WGS) entry which is preliminary data.</text>
</comment>
<keyword evidence="3" id="KW-0378">Hydrolase</keyword>
<evidence type="ECO:0000259" key="2">
    <source>
        <dbReference type="Pfam" id="PF11790"/>
    </source>
</evidence>
<evidence type="ECO:0000256" key="1">
    <source>
        <dbReference type="SAM" id="MobiDB-lite"/>
    </source>
</evidence>
<dbReference type="Gene3D" id="3.20.20.80">
    <property type="entry name" value="Glycosidases"/>
    <property type="match status" value="1"/>
</dbReference>
<dbReference type="SUPFAM" id="SSF51445">
    <property type="entry name" value="(Trans)glycosidases"/>
    <property type="match status" value="1"/>
</dbReference>
<dbReference type="PANTHER" id="PTHR34154:SF3">
    <property type="entry name" value="ALKALI-SENSITIVE LINKAGE PROTEIN 1"/>
    <property type="match status" value="1"/>
</dbReference>
<reference evidence="3" key="1">
    <citation type="submission" date="2023-06" db="EMBL/GenBank/DDBJ databases">
        <title>Genome-scale phylogeny and comparative genomics of the fungal order Sordariales.</title>
        <authorList>
            <consortium name="Lawrence Berkeley National Laboratory"/>
            <person name="Hensen N."/>
            <person name="Bonometti L."/>
            <person name="Westerberg I."/>
            <person name="Brannstrom I.O."/>
            <person name="Guillou S."/>
            <person name="Cros-Aarteil S."/>
            <person name="Calhoun S."/>
            <person name="Haridas S."/>
            <person name="Kuo A."/>
            <person name="Mondo S."/>
            <person name="Pangilinan J."/>
            <person name="Riley R."/>
            <person name="Labutti K."/>
            <person name="Andreopoulos B."/>
            <person name="Lipzen A."/>
            <person name="Chen C."/>
            <person name="Yanf M."/>
            <person name="Daum C."/>
            <person name="Ng V."/>
            <person name="Clum A."/>
            <person name="Steindorff A."/>
            <person name="Ohm R."/>
            <person name="Martin F."/>
            <person name="Silar P."/>
            <person name="Natvig D."/>
            <person name="Lalanne C."/>
            <person name="Gautier V."/>
            <person name="Ament-Velasquez S.L."/>
            <person name="Kruys A."/>
            <person name="Hutchinson M.I."/>
            <person name="Powell A.J."/>
            <person name="Barry K."/>
            <person name="Miller A.N."/>
            <person name="Grigoriev I.V."/>
            <person name="Debuchy R."/>
            <person name="Gladieux P."/>
            <person name="Thoren M.H."/>
            <person name="Johannesson H."/>
        </authorList>
    </citation>
    <scope>NUCLEOTIDE SEQUENCE</scope>
    <source>
        <strain evidence="3">SMH4607-1</strain>
    </source>
</reference>
<evidence type="ECO:0000313" key="4">
    <source>
        <dbReference type="Proteomes" id="UP001172102"/>
    </source>
</evidence>
<feature type="region of interest" description="Disordered" evidence="1">
    <location>
        <begin position="40"/>
        <end position="59"/>
    </location>
</feature>
<accession>A0AA40DWX3</accession>
<dbReference type="AlphaFoldDB" id="A0AA40DWX3"/>
<dbReference type="GO" id="GO:0071966">
    <property type="term" value="P:fungal-type cell wall polysaccharide metabolic process"/>
    <property type="evidence" value="ECO:0007669"/>
    <property type="project" value="TreeGrafter"/>
</dbReference>
<dbReference type="EMBL" id="JAUKUA010000004">
    <property type="protein sequence ID" value="KAK0714753.1"/>
    <property type="molecule type" value="Genomic_DNA"/>
</dbReference>
<dbReference type="GO" id="GO:0016787">
    <property type="term" value="F:hydrolase activity"/>
    <property type="evidence" value="ECO:0007669"/>
    <property type="project" value="UniProtKB-KW"/>
</dbReference>